<reference evidence="8" key="1">
    <citation type="submission" date="2021-05" db="EMBL/GenBank/DDBJ databases">
        <authorList>
            <person name="Alioto T."/>
            <person name="Alioto T."/>
            <person name="Gomez Garrido J."/>
        </authorList>
    </citation>
    <scope>NUCLEOTIDE SEQUENCE</scope>
</reference>
<dbReference type="InterPro" id="IPR036236">
    <property type="entry name" value="Znf_C2H2_sf"/>
</dbReference>
<dbReference type="PANTHER" id="PTHR24409">
    <property type="entry name" value="ZINC FINGER PROTEIN 142"/>
    <property type="match status" value="1"/>
</dbReference>
<evidence type="ECO:0000259" key="7">
    <source>
        <dbReference type="PROSITE" id="PS50157"/>
    </source>
</evidence>
<dbReference type="SUPFAM" id="SSF57667">
    <property type="entry name" value="beta-beta-alpha zinc fingers"/>
    <property type="match status" value="2"/>
</dbReference>
<keyword evidence="1" id="KW-0479">Metal-binding</keyword>
<dbReference type="AlphaFoldDB" id="A0A8D8QD34"/>
<feature type="domain" description="C2H2-type" evidence="7">
    <location>
        <begin position="316"/>
        <end position="347"/>
    </location>
</feature>
<dbReference type="EMBL" id="HBUF01534551">
    <property type="protein sequence ID" value="CAG6752846.1"/>
    <property type="molecule type" value="Transcribed_RNA"/>
</dbReference>
<evidence type="ECO:0000256" key="4">
    <source>
        <dbReference type="ARBA" id="ARBA00022833"/>
    </source>
</evidence>
<name>A0A8D8QD34_9HEMI</name>
<dbReference type="PROSITE" id="PS50157">
    <property type="entry name" value="ZINC_FINGER_C2H2_2"/>
    <property type="match status" value="2"/>
</dbReference>
<feature type="domain" description="C2H2-type" evidence="7">
    <location>
        <begin position="288"/>
        <end position="315"/>
    </location>
</feature>
<dbReference type="EMBL" id="HBUF01192637">
    <property type="protein sequence ID" value="CAG6658882.1"/>
    <property type="molecule type" value="Transcribed_RNA"/>
</dbReference>
<keyword evidence="6" id="KW-0175">Coiled coil</keyword>
<dbReference type="Gene3D" id="3.30.160.60">
    <property type="entry name" value="Classic Zinc Finger"/>
    <property type="match status" value="2"/>
</dbReference>
<dbReference type="EMBL" id="HBUF01071513">
    <property type="protein sequence ID" value="CAG6629675.1"/>
    <property type="molecule type" value="Transcribed_RNA"/>
</dbReference>
<organism evidence="8">
    <name type="scientific">Cacopsylla melanoneura</name>
    <dbReference type="NCBI Taxonomy" id="428564"/>
    <lineage>
        <taxon>Eukaryota</taxon>
        <taxon>Metazoa</taxon>
        <taxon>Ecdysozoa</taxon>
        <taxon>Arthropoda</taxon>
        <taxon>Hexapoda</taxon>
        <taxon>Insecta</taxon>
        <taxon>Pterygota</taxon>
        <taxon>Neoptera</taxon>
        <taxon>Paraneoptera</taxon>
        <taxon>Hemiptera</taxon>
        <taxon>Sternorrhyncha</taxon>
        <taxon>Psylloidea</taxon>
        <taxon>Psyllidae</taxon>
        <taxon>Psyllinae</taxon>
        <taxon>Cacopsylla</taxon>
    </lineage>
</organism>
<keyword evidence="4" id="KW-0862">Zinc</keyword>
<dbReference type="GO" id="GO:0000981">
    <property type="term" value="F:DNA-binding transcription factor activity, RNA polymerase II-specific"/>
    <property type="evidence" value="ECO:0007669"/>
    <property type="project" value="TreeGrafter"/>
</dbReference>
<keyword evidence="3 5" id="KW-0863">Zinc-finger</keyword>
<dbReference type="EMBL" id="HBUF01071515">
    <property type="protein sequence ID" value="CAG6629677.1"/>
    <property type="molecule type" value="Transcribed_RNA"/>
</dbReference>
<protein>
    <submittedName>
        <fullName evidence="8">Protein charlatan</fullName>
    </submittedName>
</protein>
<dbReference type="EMBL" id="HBUF01071514">
    <property type="protein sequence ID" value="CAG6629676.1"/>
    <property type="molecule type" value="Transcribed_RNA"/>
</dbReference>
<dbReference type="EMBL" id="HBUF01391413">
    <property type="protein sequence ID" value="CAG6733981.1"/>
    <property type="molecule type" value="Transcribed_RNA"/>
</dbReference>
<feature type="coiled-coil region" evidence="6">
    <location>
        <begin position="173"/>
        <end position="207"/>
    </location>
</feature>
<dbReference type="GO" id="GO:0000977">
    <property type="term" value="F:RNA polymerase II transcription regulatory region sequence-specific DNA binding"/>
    <property type="evidence" value="ECO:0007669"/>
    <property type="project" value="TreeGrafter"/>
</dbReference>
<evidence type="ECO:0000256" key="3">
    <source>
        <dbReference type="ARBA" id="ARBA00022771"/>
    </source>
</evidence>
<evidence type="ECO:0000256" key="2">
    <source>
        <dbReference type="ARBA" id="ARBA00022737"/>
    </source>
</evidence>
<dbReference type="GO" id="GO:0008270">
    <property type="term" value="F:zinc ion binding"/>
    <property type="evidence" value="ECO:0007669"/>
    <property type="project" value="UniProtKB-KW"/>
</dbReference>
<keyword evidence="2" id="KW-0677">Repeat</keyword>
<dbReference type="PROSITE" id="PS00028">
    <property type="entry name" value="ZINC_FINGER_C2H2_1"/>
    <property type="match status" value="1"/>
</dbReference>
<dbReference type="GO" id="GO:0005634">
    <property type="term" value="C:nucleus"/>
    <property type="evidence" value="ECO:0007669"/>
    <property type="project" value="TreeGrafter"/>
</dbReference>
<accession>A0A8D8QD34</accession>
<dbReference type="PANTHER" id="PTHR24409:SF295">
    <property type="entry name" value="AZ2-RELATED"/>
    <property type="match status" value="1"/>
</dbReference>
<dbReference type="SMART" id="SM00355">
    <property type="entry name" value="ZnF_C2H2"/>
    <property type="match status" value="7"/>
</dbReference>
<proteinExistence type="predicted"/>
<evidence type="ECO:0000256" key="5">
    <source>
        <dbReference type="PROSITE-ProRule" id="PRU00042"/>
    </source>
</evidence>
<sequence>MTEVAMEYLEDMFKEVVKKLYGDQELESSGPLKMIQTIEPEKEDESQSSLPAIQMSVVENGFSPAVKETLAEFENAWISSDESLSWTDSSIASYNMSQKLFRCNDCECVGMLSRVAEHWLGTHANLRVFQCSQCPYASAWARCVRMHLSQQHNIVVENNGENIGALFKENPVLGEVTEYLERLRGKVESLQEDHDMIEQEMEGETELEFQEADIQVEAHMVTETQFEIEDETQVLHTDSQLSPDDSQVETEVITTDEELELKPQETLITIQIPRSDHTVLSSSTGKRYNCSFCSYGTDRRDLYTRHENIHKEEKPFHCYVCQKQFNRADHVKKHFLRMHRDHTYENSKIKRDLSRLSNQVKQQFITIQKPSPSLPEIKIPFTYPADIVPKITFVQQRPSVIEDGSSTLNSINNQNNTITLNNINNQTNTITLNSHQASTGTVTLTSASTVTLGTSLPTSTAIPTVINLKRPGPVKERRFTCCYCSWSGTDNWCLKRHLNTHIKPFNCTLCEYKAARPERLATHVAKVHNKRICNKCNFLADDQDTMNEHMQQQHI</sequence>
<dbReference type="EMBL" id="HBUF01534552">
    <property type="protein sequence ID" value="CAG6752847.1"/>
    <property type="molecule type" value="Transcribed_RNA"/>
</dbReference>
<dbReference type="EMBL" id="HBUF01192636">
    <property type="protein sequence ID" value="CAG6658881.1"/>
    <property type="molecule type" value="Transcribed_RNA"/>
</dbReference>
<dbReference type="InterPro" id="IPR013087">
    <property type="entry name" value="Znf_C2H2_type"/>
</dbReference>
<evidence type="ECO:0000256" key="1">
    <source>
        <dbReference type="ARBA" id="ARBA00022723"/>
    </source>
</evidence>
<dbReference type="EMBL" id="HBUF01534550">
    <property type="protein sequence ID" value="CAG6752845.1"/>
    <property type="molecule type" value="Transcribed_RNA"/>
</dbReference>
<dbReference type="EMBL" id="HBUF01071516">
    <property type="protein sequence ID" value="CAG6629678.1"/>
    <property type="molecule type" value="Transcribed_RNA"/>
</dbReference>
<dbReference type="EMBL" id="HBUF01391412">
    <property type="protein sequence ID" value="CAG6733980.1"/>
    <property type="molecule type" value="Transcribed_RNA"/>
</dbReference>
<evidence type="ECO:0000313" key="8">
    <source>
        <dbReference type="EMBL" id="CAG6629678.1"/>
    </source>
</evidence>
<evidence type="ECO:0000256" key="6">
    <source>
        <dbReference type="SAM" id="Coils"/>
    </source>
</evidence>